<dbReference type="InterPro" id="IPR010199">
    <property type="entry name" value="CysJ"/>
</dbReference>
<evidence type="ECO:0000256" key="3">
    <source>
        <dbReference type="ARBA" id="ARBA00022605"/>
    </source>
</evidence>
<dbReference type="InterPro" id="IPR003097">
    <property type="entry name" value="CysJ-like_FAD-binding"/>
</dbReference>
<dbReference type="InterPro" id="IPR029039">
    <property type="entry name" value="Flavoprotein-like_sf"/>
</dbReference>
<evidence type="ECO:0000256" key="7">
    <source>
        <dbReference type="ARBA" id="ARBA00022857"/>
    </source>
</evidence>
<evidence type="ECO:0000256" key="1">
    <source>
        <dbReference type="ARBA" id="ARBA00012604"/>
    </source>
</evidence>
<keyword evidence="8" id="KW-0249">Electron transport</keyword>
<dbReference type="AlphaFoldDB" id="A0A2Z3YU86"/>
<evidence type="ECO:0000256" key="4">
    <source>
        <dbReference type="ARBA" id="ARBA00022630"/>
    </source>
</evidence>
<dbReference type="GO" id="GO:0004783">
    <property type="term" value="F:sulfite reductase (NADPH) activity"/>
    <property type="evidence" value="ECO:0007669"/>
    <property type="project" value="UniProtKB-EC"/>
</dbReference>
<feature type="binding site" evidence="12">
    <location>
        <begin position="515"/>
        <end position="519"/>
    </location>
    <ligand>
        <name>NADP(+)</name>
        <dbReference type="ChEBI" id="CHEBI:58349"/>
    </ligand>
</feature>
<dbReference type="GO" id="GO:0050660">
    <property type="term" value="F:flavin adenine dinucleotide binding"/>
    <property type="evidence" value="ECO:0007669"/>
    <property type="project" value="InterPro"/>
</dbReference>
<keyword evidence="7 12" id="KW-0521">NADP</keyword>
<name>A0A2Z3YU86_9CORY</name>
<dbReference type="GO" id="GO:0005829">
    <property type="term" value="C:cytosol"/>
    <property type="evidence" value="ECO:0007669"/>
    <property type="project" value="TreeGrafter"/>
</dbReference>
<evidence type="ECO:0000256" key="2">
    <source>
        <dbReference type="ARBA" id="ARBA00022448"/>
    </source>
</evidence>
<evidence type="ECO:0000313" key="17">
    <source>
        <dbReference type="Proteomes" id="UP000247696"/>
    </source>
</evidence>
<feature type="binding site" evidence="12">
    <location>
        <begin position="132"/>
        <end position="141"/>
    </location>
    <ligand>
        <name>FMN</name>
        <dbReference type="ChEBI" id="CHEBI:58210"/>
    </ligand>
</feature>
<keyword evidence="6 12" id="KW-0274">FAD</keyword>
<dbReference type="Pfam" id="PF00667">
    <property type="entry name" value="FAD_binding_1"/>
    <property type="match status" value="2"/>
</dbReference>
<dbReference type="Pfam" id="PF00258">
    <property type="entry name" value="Flavodoxin_1"/>
    <property type="match status" value="1"/>
</dbReference>
<feature type="domain" description="Flavodoxin-like" evidence="14">
    <location>
        <begin position="42"/>
        <end position="181"/>
    </location>
</feature>
<dbReference type="Gene3D" id="1.20.990.10">
    <property type="entry name" value="NADPH-cytochrome p450 Reductase, Chain A, domain 3"/>
    <property type="match status" value="1"/>
</dbReference>
<dbReference type="InterPro" id="IPR023173">
    <property type="entry name" value="NADPH_Cyt_P450_Rdtase_alpha"/>
</dbReference>
<dbReference type="OrthoDB" id="7376058at2"/>
<dbReference type="Proteomes" id="UP000247696">
    <property type="component" value="Chromosome"/>
</dbReference>
<dbReference type="Pfam" id="PF00175">
    <property type="entry name" value="NAD_binding_1"/>
    <property type="match status" value="1"/>
</dbReference>
<dbReference type="FunFam" id="3.40.50.80:FF:000001">
    <property type="entry name" value="NADPH--cytochrome P450 reductase 1"/>
    <property type="match status" value="1"/>
</dbReference>
<keyword evidence="10" id="KW-0198">Cysteine biosynthesis</keyword>
<dbReference type="PANTHER" id="PTHR19384">
    <property type="entry name" value="NITRIC OXIDE SYNTHASE-RELATED"/>
    <property type="match status" value="1"/>
</dbReference>
<evidence type="ECO:0000313" key="16">
    <source>
        <dbReference type="EMBL" id="AWT26154.1"/>
    </source>
</evidence>
<evidence type="ECO:0000256" key="8">
    <source>
        <dbReference type="ARBA" id="ARBA00022982"/>
    </source>
</evidence>
<comment type="catalytic activity">
    <reaction evidence="11">
        <text>hydrogen sulfide + 3 NADP(+) + 3 H2O = sulfite + 3 NADPH + 4 H(+)</text>
        <dbReference type="Rhea" id="RHEA:13801"/>
        <dbReference type="ChEBI" id="CHEBI:15377"/>
        <dbReference type="ChEBI" id="CHEBI:15378"/>
        <dbReference type="ChEBI" id="CHEBI:17359"/>
        <dbReference type="ChEBI" id="CHEBI:29919"/>
        <dbReference type="ChEBI" id="CHEBI:57783"/>
        <dbReference type="ChEBI" id="CHEBI:58349"/>
        <dbReference type="EC" id="1.8.1.2"/>
    </reaction>
</comment>
<evidence type="ECO:0000259" key="15">
    <source>
        <dbReference type="PROSITE" id="PS51384"/>
    </source>
</evidence>
<keyword evidence="2" id="KW-0813">Transport</keyword>
<dbReference type="PRINTS" id="PR00371">
    <property type="entry name" value="FPNCR"/>
</dbReference>
<feature type="binding site" evidence="12">
    <location>
        <position position="589"/>
    </location>
    <ligand>
        <name>FAD</name>
        <dbReference type="ChEBI" id="CHEBI:57692"/>
    </ligand>
</feature>
<protein>
    <recommendedName>
        <fullName evidence="1">assimilatory sulfite reductase (NADPH)</fullName>
        <ecNumber evidence="1">1.8.1.2</ecNumber>
    </recommendedName>
</protein>
<feature type="binding site" evidence="12">
    <location>
        <position position="551"/>
    </location>
    <ligand>
        <name>NADP(+)</name>
        <dbReference type="ChEBI" id="CHEBI:58349"/>
    </ligand>
</feature>
<dbReference type="InterPro" id="IPR001709">
    <property type="entry name" value="Flavoprot_Pyr_Nucl_cyt_Rdtase"/>
</dbReference>
<reference evidence="17" key="1">
    <citation type="submission" date="2017-11" db="EMBL/GenBank/DDBJ databases">
        <title>Otitis media/interna in a cat caused by the recently described species Corynebacterium provencense.</title>
        <authorList>
            <person name="Kittl S."/>
            <person name="Brodard I."/>
            <person name="Rychener L."/>
            <person name="Jores J."/>
            <person name="Roosje P."/>
            <person name="Gobeli Brawand S."/>
        </authorList>
    </citation>
    <scope>NUCLEOTIDE SEQUENCE [LARGE SCALE GENOMIC DNA]</scope>
    <source>
        <strain evidence="17">17KM38</strain>
    </source>
</reference>
<dbReference type="InterPro" id="IPR017938">
    <property type="entry name" value="Riboflavin_synthase-like_b-brl"/>
</dbReference>
<dbReference type="SUPFAM" id="SSF52218">
    <property type="entry name" value="Flavoproteins"/>
    <property type="match status" value="1"/>
</dbReference>
<feature type="region of interest" description="Disordered" evidence="13">
    <location>
        <begin position="192"/>
        <end position="223"/>
    </location>
</feature>
<feature type="binding site" evidence="12">
    <location>
        <begin position="392"/>
        <end position="394"/>
    </location>
    <ligand>
        <name>FAD</name>
        <dbReference type="ChEBI" id="CHEBI:57692"/>
    </ligand>
</feature>
<evidence type="ECO:0000259" key="14">
    <source>
        <dbReference type="PROSITE" id="PS50902"/>
    </source>
</evidence>
<dbReference type="KEGG" id="cpre:Csp1_13620"/>
<dbReference type="RefSeq" id="WP_110481404.1">
    <property type="nucleotide sequence ID" value="NZ_CP024988.1"/>
</dbReference>
<keyword evidence="17" id="KW-1185">Reference proteome</keyword>
<dbReference type="SUPFAM" id="SSF63380">
    <property type="entry name" value="Riboflavin synthase domain-like"/>
    <property type="match status" value="1"/>
</dbReference>
<feature type="domain" description="FAD-binding FR-type" evidence="15">
    <location>
        <begin position="220"/>
        <end position="438"/>
    </location>
</feature>
<dbReference type="GO" id="GO:0019344">
    <property type="term" value="P:cysteine biosynthetic process"/>
    <property type="evidence" value="ECO:0007669"/>
    <property type="project" value="UniProtKB-KW"/>
</dbReference>
<sequence>MTLRLPTGAPFSVEQQTWLDGFFAGLDLGRERYQAPAAQLTVEVLYGSQTGNSSDLADQLAGGLRASGLGANVSELDSAGTGVLTSGAGHVLIVTSTYGEGDMPDNAEMFWEALSSPDMQRLEHLSFAVLALGDSGYDDFCQAGRDIDIRLEQLGARRLTARVDCDVDYEDCAARWIDAAVAAVVAEAPAGAAGAPPAGAGAGTGSAQERRSTGPKWSRKSPFPAALAASRRLSAPGSAKEIHHYEFDLADSGITYTAGDALAVMPVNDPELVGAVLGRLGLDGSQDSPGDGGGTLFDTVLTSREIRTPGRDFITAVADAAPEGVLADVIRRDDRDALDSYLWGRDILDLLEENPSVRFTAERLLELLRPLQARQYSISSSPLASPDRIHLTVASVRHSSGPGARSHGGVCSTYLSDRIADGDLTGIWLQPNAAFSVPEDGSRPVIMVGPGTGIAPFRGFLHERAESGATGSNWLFFGDQHRATDFIYEEELTGLSERGVLTKLSLAFSRDQAEKVYVQTRMRQEAEELYRWLEDGAYFYVCGDASRMAKDVETALLDVIAGQSGGSENAAQEYLARMKKEKRYVRDVY</sequence>
<dbReference type="PIRSF" id="PIRSF000207">
    <property type="entry name" value="SiR-FP_CysJ"/>
    <property type="match status" value="1"/>
</dbReference>
<evidence type="ECO:0000256" key="12">
    <source>
        <dbReference type="PIRSR" id="PIRSR000207-1"/>
    </source>
</evidence>
<dbReference type="Gene3D" id="3.40.50.360">
    <property type="match status" value="1"/>
</dbReference>
<keyword evidence="9 16" id="KW-0560">Oxidoreductase</keyword>
<dbReference type="STRING" id="1737425.GCA_900049755_02465"/>
<dbReference type="InterPro" id="IPR039261">
    <property type="entry name" value="FNR_nucleotide-bd"/>
</dbReference>
<feature type="binding site" evidence="12">
    <location>
        <begin position="509"/>
        <end position="510"/>
    </location>
    <ligand>
        <name>NADP(+)</name>
        <dbReference type="ChEBI" id="CHEBI:58349"/>
    </ligand>
</feature>
<dbReference type="InterPro" id="IPR017927">
    <property type="entry name" value="FAD-bd_FR_type"/>
</dbReference>
<comment type="cofactor">
    <cofactor evidence="12">
        <name>FAD</name>
        <dbReference type="ChEBI" id="CHEBI:57692"/>
    </cofactor>
    <text evidence="12">Binds 1 FAD per subunit.</text>
</comment>
<dbReference type="EC" id="1.8.1.2" evidence="1"/>
<dbReference type="EMBL" id="CP024988">
    <property type="protein sequence ID" value="AWT26154.1"/>
    <property type="molecule type" value="Genomic_DNA"/>
</dbReference>
<feature type="binding site" evidence="12">
    <location>
        <begin position="374"/>
        <end position="377"/>
    </location>
    <ligand>
        <name>FAD</name>
        <dbReference type="ChEBI" id="CHEBI:57692"/>
    </ligand>
</feature>
<evidence type="ECO:0000256" key="13">
    <source>
        <dbReference type="SAM" id="MobiDB-lite"/>
    </source>
</evidence>
<dbReference type="Gene3D" id="2.40.30.10">
    <property type="entry name" value="Translation factors"/>
    <property type="match status" value="1"/>
</dbReference>
<evidence type="ECO:0000256" key="10">
    <source>
        <dbReference type="ARBA" id="ARBA00023192"/>
    </source>
</evidence>
<dbReference type="GO" id="GO:0010181">
    <property type="term" value="F:FMN binding"/>
    <property type="evidence" value="ECO:0007669"/>
    <property type="project" value="InterPro"/>
</dbReference>
<dbReference type="PANTHER" id="PTHR19384:SF128">
    <property type="entry name" value="NADPH OXIDOREDUCTASE A"/>
    <property type="match status" value="1"/>
</dbReference>
<comment type="cofactor">
    <cofactor evidence="12">
        <name>FMN</name>
        <dbReference type="ChEBI" id="CHEBI:58210"/>
    </cofactor>
    <text evidence="12">Binds 1 FMN per subunit.</text>
</comment>
<accession>A0A2Z3YU86</accession>
<dbReference type="InterPro" id="IPR008254">
    <property type="entry name" value="Flavodoxin/NO_synth"/>
</dbReference>
<dbReference type="Gene3D" id="3.40.50.80">
    <property type="entry name" value="Nucleotide-binding domain of ferredoxin-NADP reductase (FNR) module"/>
    <property type="match status" value="1"/>
</dbReference>
<proteinExistence type="predicted"/>
<evidence type="ECO:0000256" key="6">
    <source>
        <dbReference type="ARBA" id="ARBA00022827"/>
    </source>
</evidence>
<organism evidence="16 17">
    <name type="scientific">Corynebacterium provencense</name>
    <dbReference type="NCBI Taxonomy" id="1737425"/>
    <lineage>
        <taxon>Bacteria</taxon>
        <taxon>Bacillati</taxon>
        <taxon>Actinomycetota</taxon>
        <taxon>Actinomycetes</taxon>
        <taxon>Mycobacteriales</taxon>
        <taxon>Corynebacteriaceae</taxon>
        <taxon>Corynebacterium</taxon>
    </lineage>
</organism>
<dbReference type="InterPro" id="IPR001433">
    <property type="entry name" value="OxRdtase_FAD/NAD-bd"/>
</dbReference>
<feature type="binding site" evidence="12">
    <location>
        <begin position="409"/>
        <end position="412"/>
    </location>
    <ligand>
        <name>FAD</name>
        <dbReference type="ChEBI" id="CHEBI:57692"/>
    </ligand>
</feature>
<dbReference type="SUPFAM" id="SSF52343">
    <property type="entry name" value="Ferredoxin reductase-like, C-terminal NADP-linked domain"/>
    <property type="match status" value="1"/>
</dbReference>
<keyword evidence="3" id="KW-0028">Amino-acid biosynthesis</keyword>
<gene>
    <name evidence="16" type="primary">cysJ</name>
    <name evidence="16" type="ORF">Csp1_13620</name>
</gene>
<evidence type="ECO:0000256" key="9">
    <source>
        <dbReference type="ARBA" id="ARBA00023002"/>
    </source>
</evidence>
<evidence type="ECO:0000256" key="11">
    <source>
        <dbReference type="ARBA" id="ARBA00052219"/>
    </source>
</evidence>
<evidence type="ECO:0000256" key="5">
    <source>
        <dbReference type="ARBA" id="ARBA00022643"/>
    </source>
</evidence>
<keyword evidence="4" id="KW-0285">Flavoprotein</keyword>
<dbReference type="PROSITE" id="PS50902">
    <property type="entry name" value="FLAVODOXIN_LIKE"/>
    <property type="match status" value="1"/>
</dbReference>
<dbReference type="InterPro" id="IPR001094">
    <property type="entry name" value="Flavdoxin-like"/>
</dbReference>
<feature type="binding site" evidence="12">
    <location>
        <begin position="96"/>
        <end position="99"/>
    </location>
    <ligand>
        <name>FMN</name>
        <dbReference type="ChEBI" id="CHEBI:58210"/>
    </ligand>
</feature>
<dbReference type="PROSITE" id="PS51384">
    <property type="entry name" value="FAD_FR"/>
    <property type="match status" value="1"/>
</dbReference>
<dbReference type="CDD" id="cd06199">
    <property type="entry name" value="SiR"/>
    <property type="match status" value="1"/>
</dbReference>
<keyword evidence="5 12" id="KW-0288">FMN</keyword>
<dbReference type="PRINTS" id="PR00369">
    <property type="entry name" value="FLAVODOXIN"/>
</dbReference>